<evidence type="ECO:0000313" key="1">
    <source>
        <dbReference type="EMBL" id="KAJ9091008.1"/>
    </source>
</evidence>
<sequence>MSAQWDFPAFLATPPANARPVPFHEPSPDEETKVQHVVDYFAAEGYVVPEEEGVGEKGGLSEWEMMFLVSGLFGFCMAARKDPPDPICSLN</sequence>
<gene>
    <name evidence="1" type="ORF">QFC19_009304</name>
</gene>
<comment type="caution">
    <text evidence="1">The sequence shown here is derived from an EMBL/GenBank/DDBJ whole genome shotgun (WGS) entry which is preliminary data.</text>
</comment>
<proteinExistence type="predicted"/>
<protein>
    <submittedName>
        <fullName evidence="1">Uncharacterized protein</fullName>
    </submittedName>
</protein>
<name>A0ACC2UVX6_9TREE</name>
<dbReference type="EMBL" id="JASBWR010000157">
    <property type="protein sequence ID" value="KAJ9091008.1"/>
    <property type="molecule type" value="Genomic_DNA"/>
</dbReference>
<organism evidence="1 2">
    <name type="scientific">Naganishia cerealis</name>
    <dbReference type="NCBI Taxonomy" id="610337"/>
    <lineage>
        <taxon>Eukaryota</taxon>
        <taxon>Fungi</taxon>
        <taxon>Dikarya</taxon>
        <taxon>Basidiomycota</taxon>
        <taxon>Agaricomycotina</taxon>
        <taxon>Tremellomycetes</taxon>
        <taxon>Filobasidiales</taxon>
        <taxon>Filobasidiaceae</taxon>
        <taxon>Naganishia</taxon>
    </lineage>
</organism>
<keyword evidence="2" id="KW-1185">Reference proteome</keyword>
<accession>A0ACC2UVX6</accession>
<evidence type="ECO:0000313" key="2">
    <source>
        <dbReference type="Proteomes" id="UP001241377"/>
    </source>
</evidence>
<dbReference type="Proteomes" id="UP001241377">
    <property type="component" value="Unassembled WGS sequence"/>
</dbReference>
<reference evidence="1" key="1">
    <citation type="submission" date="2023-04" db="EMBL/GenBank/DDBJ databases">
        <title>Draft Genome sequencing of Naganishia species isolated from polar environments using Oxford Nanopore Technology.</title>
        <authorList>
            <person name="Leo P."/>
            <person name="Venkateswaran K."/>
        </authorList>
    </citation>
    <scope>NUCLEOTIDE SEQUENCE</scope>
    <source>
        <strain evidence="1">MNA-CCFEE 5261</strain>
    </source>
</reference>